<name>A0A4Q9GVR3_9BURK</name>
<dbReference type="SUPFAM" id="SSF117987">
    <property type="entry name" value="CRISPR-associated protein"/>
    <property type="match status" value="2"/>
</dbReference>
<organism evidence="1 2">
    <name type="scientific">Aquabacterium lacunae</name>
    <dbReference type="NCBI Taxonomy" id="2528630"/>
    <lineage>
        <taxon>Bacteria</taxon>
        <taxon>Pseudomonadati</taxon>
        <taxon>Pseudomonadota</taxon>
        <taxon>Betaproteobacteria</taxon>
        <taxon>Burkholderiales</taxon>
        <taxon>Aquabacterium</taxon>
    </lineage>
</organism>
<protein>
    <submittedName>
        <fullName evidence="1">Type I-E CRISPR-associated protein Cas6/Cse3/CasE</fullName>
    </submittedName>
</protein>
<evidence type="ECO:0000313" key="1">
    <source>
        <dbReference type="EMBL" id="TBO27942.1"/>
    </source>
</evidence>
<evidence type="ECO:0000313" key="2">
    <source>
        <dbReference type="Proteomes" id="UP000292120"/>
    </source>
</evidence>
<dbReference type="Gene3D" id="3.30.70.1200">
    <property type="entry name" value="Crispr-associated protein, domain 1"/>
    <property type="match status" value="1"/>
</dbReference>
<gene>
    <name evidence="1" type="primary">cas6e</name>
    <name evidence="1" type="ORF">EYS42_16045</name>
</gene>
<dbReference type="EMBL" id="SIXI01000008">
    <property type="protein sequence ID" value="TBO27942.1"/>
    <property type="molecule type" value="Genomic_DNA"/>
</dbReference>
<dbReference type="OrthoDB" id="9795689at2"/>
<dbReference type="SMART" id="SM01101">
    <property type="entry name" value="CRISPR_assoc"/>
    <property type="match status" value="1"/>
</dbReference>
<sequence length="204" mass="22508">MHLTRLSLELRSAAARRDLGDVYDMHRTLSRAFVSNSDEKPGRFLWRVEPASASRAPLVLVQSESAPDWSFLCSLPGYLAREPEVKTWDPARLLELNAKRRFRLVANPTVTRDGKRQGIVQETEQLDWLSRQGTKLGFAVEMALVTDSDFVVSRSGQSLIQFQRACYDGILSVQDPSRLLSAMSAGVGPAKAFGCGLLTVAAIA</sequence>
<reference evidence="1 2" key="1">
    <citation type="submission" date="2019-02" db="EMBL/GenBank/DDBJ databases">
        <title>Aquabacterium sp. strain KMB7.</title>
        <authorList>
            <person name="Chen W.-M."/>
        </authorList>
    </citation>
    <scope>NUCLEOTIDE SEQUENCE [LARGE SCALE GENOMIC DNA]</scope>
    <source>
        <strain evidence="1 2">KMB7</strain>
    </source>
</reference>
<dbReference type="Gene3D" id="3.30.70.1210">
    <property type="entry name" value="Crispr-associated protein, domain 2"/>
    <property type="match status" value="1"/>
</dbReference>
<proteinExistence type="predicted"/>
<dbReference type="Proteomes" id="UP000292120">
    <property type="component" value="Unassembled WGS sequence"/>
</dbReference>
<dbReference type="NCBIfam" id="TIGR01907">
    <property type="entry name" value="casE_Cse3"/>
    <property type="match status" value="1"/>
</dbReference>
<dbReference type="CDD" id="cd09727">
    <property type="entry name" value="Cas6_I-E"/>
    <property type="match status" value="1"/>
</dbReference>
<comment type="caution">
    <text evidence="1">The sequence shown here is derived from an EMBL/GenBank/DDBJ whole genome shotgun (WGS) entry which is preliminary data.</text>
</comment>
<keyword evidence="2" id="KW-1185">Reference proteome</keyword>
<accession>A0A4Q9GVR3</accession>
<dbReference type="InterPro" id="IPR010179">
    <property type="entry name" value="CRISPR-assoc_prot_Cse3"/>
</dbReference>
<dbReference type="AlphaFoldDB" id="A0A4Q9GVR3"/>
<dbReference type="RefSeq" id="WP_130969211.1">
    <property type="nucleotide sequence ID" value="NZ_SIXI01000008.1"/>
</dbReference>
<dbReference type="Pfam" id="PF08798">
    <property type="entry name" value="CRISPR_assoc"/>
    <property type="match status" value="1"/>
</dbReference>